<evidence type="ECO:0000256" key="3">
    <source>
        <dbReference type="ARBA" id="ARBA00022723"/>
    </source>
</evidence>
<dbReference type="InterPro" id="IPR037094">
    <property type="entry name" value="Glyco_hydro_38_cen_sf"/>
</dbReference>
<dbReference type="InterPro" id="IPR011013">
    <property type="entry name" value="Gal_mutarotase_sf_dom"/>
</dbReference>
<dbReference type="SUPFAM" id="SSF74650">
    <property type="entry name" value="Galactose mutarotase-like"/>
    <property type="match status" value="1"/>
</dbReference>
<dbReference type="GO" id="GO:0030246">
    <property type="term" value="F:carbohydrate binding"/>
    <property type="evidence" value="ECO:0007669"/>
    <property type="project" value="InterPro"/>
</dbReference>
<dbReference type="Pfam" id="PF09261">
    <property type="entry name" value="Alpha-mann_mid"/>
    <property type="match status" value="1"/>
</dbReference>
<feature type="domain" description="Glycoside hydrolase family 38 central" evidence="8">
    <location>
        <begin position="342"/>
        <end position="422"/>
    </location>
</feature>
<protein>
    <recommendedName>
        <fullName evidence="8">Glycoside hydrolase family 38 central domain-containing protein</fullName>
    </recommendedName>
</protein>
<dbReference type="SUPFAM" id="SSF88688">
    <property type="entry name" value="Families 57/38 glycoside transferase middle domain"/>
    <property type="match status" value="1"/>
</dbReference>
<gene>
    <name evidence="9" type="ORF">ECRASSUSDP1_LOCUS19100</name>
</gene>
<keyword evidence="10" id="KW-1185">Reference proteome</keyword>
<dbReference type="SUPFAM" id="SSF88713">
    <property type="entry name" value="Glycoside hydrolase/deacetylase"/>
    <property type="match status" value="1"/>
</dbReference>
<dbReference type="Pfam" id="PF01074">
    <property type="entry name" value="Glyco_hydro_38N"/>
    <property type="match status" value="1"/>
</dbReference>
<evidence type="ECO:0000256" key="7">
    <source>
        <dbReference type="SAM" id="SignalP"/>
    </source>
</evidence>
<evidence type="ECO:0000256" key="2">
    <source>
        <dbReference type="ARBA" id="ARBA00009792"/>
    </source>
</evidence>
<dbReference type="InterPro" id="IPR050843">
    <property type="entry name" value="Glycosyl_Hydrlase_38"/>
</dbReference>
<comment type="similarity">
    <text evidence="2">Belongs to the glycosyl hydrolase 38 family.</text>
</comment>
<dbReference type="InterPro" id="IPR028995">
    <property type="entry name" value="Glyco_hydro_57/38_cen_sf"/>
</dbReference>
<reference evidence="9" key="1">
    <citation type="submission" date="2023-07" db="EMBL/GenBank/DDBJ databases">
        <authorList>
            <consortium name="AG Swart"/>
            <person name="Singh M."/>
            <person name="Singh A."/>
            <person name="Seah K."/>
            <person name="Emmerich C."/>
        </authorList>
    </citation>
    <scope>NUCLEOTIDE SEQUENCE</scope>
    <source>
        <strain evidence="9">DP1</strain>
    </source>
</reference>
<comment type="caution">
    <text evidence="9">The sequence shown here is derived from an EMBL/GenBank/DDBJ whole genome shotgun (WGS) entry which is preliminary data.</text>
</comment>
<proteinExistence type="inferred from homology"/>
<evidence type="ECO:0000313" key="10">
    <source>
        <dbReference type="Proteomes" id="UP001295684"/>
    </source>
</evidence>
<dbReference type="PANTHER" id="PTHR11607:SF3">
    <property type="entry name" value="LYSOSOMAL ALPHA-MANNOSIDASE"/>
    <property type="match status" value="1"/>
</dbReference>
<feature type="signal peptide" evidence="7">
    <location>
        <begin position="1"/>
        <end position="20"/>
    </location>
</feature>
<dbReference type="GO" id="GO:0005764">
    <property type="term" value="C:lysosome"/>
    <property type="evidence" value="ECO:0007669"/>
    <property type="project" value="TreeGrafter"/>
</dbReference>
<dbReference type="AlphaFoldDB" id="A0AAD1XRA5"/>
<keyword evidence="5" id="KW-0862">Zinc</keyword>
<dbReference type="InterPro" id="IPR027291">
    <property type="entry name" value="Glyco_hydro_38_N_sf"/>
</dbReference>
<dbReference type="Gene3D" id="1.20.1270.50">
    <property type="entry name" value="Glycoside hydrolase family 38, central domain"/>
    <property type="match status" value="1"/>
</dbReference>
<dbReference type="InterPro" id="IPR011330">
    <property type="entry name" value="Glyco_hydro/deAcase_b/a-brl"/>
</dbReference>
<dbReference type="InterPro" id="IPR015341">
    <property type="entry name" value="Glyco_hydro_38_cen"/>
</dbReference>
<feature type="chain" id="PRO_5042296110" description="Glycoside hydrolase family 38 central domain-containing protein" evidence="7">
    <location>
        <begin position="21"/>
        <end position="997"/>
    </location>
</feature>
<organism evidence="9 10">
    <name type="scientific">Euplotes crassus</name>
    <dbReference type="NCBI Taxonomy" id="5936"/>
    <lineage>
        <taxon>Eukaryota</taxon>
        <taxon>Sar</taxon>
        <taxon>Alveolata</taxon>
        <taxon>Ciliophora</taxon>
        <taxon>Intramacronucleata</taxon>
        <taxon>Spirotrichea</taxon>
        <taxon>Hypotrichia</taxon>
        <taxon>Euplotida</taxon>
        <taxon>Euplotidae</taxon>
        <taxon>Moneuplotes</taxon>
    </lineage>
</organism>
<keyword evidence="3" id="KW-0479">Metal-binding</keyword>
<evidence type="ECO:0000256" key="5">
    <source>
        <dbReference type="ARBA" id="ARBA00022833"/>
    </source>
</evidence>
<accession>A0AAD1XRA5</accession>
<dbReference type="SMART" id="SM00872">
    <property type="entry name" value="Alpha-mann_mid"/>
    <property type="match status" value="1"/>
</dbReference>
<dbReference type="Proteomes" id="UP001295684">
    <property type="component" value="Unassembled WGS sequence"/>
</dbReference>
<name>A0AAD1XRA5_EUPCR</name>
<evidence type="ECO:0000256" key="4">
    <source>
        <dbReference type="ARBA" id="ARBA00022801"/>
    </source>
</evidence>
<keyword evidence="6" id="KW-0326">Glycosidase</keyword>
<evidence type="ECO:0000259" key="8">
    <source>
        <dbReference type="SMART" id="SM00872"/>
    </source>
</evidence>
<dbReference type="GO" id="GO:0006013">
    <property type="term" value="P:mannose metabolic process"/>
    <property type="evidence" value="ECO:0007669"/>
    <property type="project" value="InterPro"/>
</dbReference>
<evidence type="ECO:0000256" key="1">
    <source>
        <dbReference type="ARBA" id="ARBA00001947"/>
    </source>
</evidence>
<sequence length="997" mass="116105">MSKSTFTTILLLLFLSFISGKRLNIHIILHSHNDAGWQNTFEGYYQEKTSFILDNVYEELMTHPHKIFHWADIAFFERWWRDQDDQVRYDVKQLVFEDRLVFMNGGWVMNDEAVTSYKEMVVNMRTGLEFLWEIFGVRPRIGWQIDAFGASASMVSVLHKLGFENLVHNRLNPDFKTQMRSGDGYNFYWQGHQVDPNPEDSKIFCSILENFYILPDMRMTMEEKFLNANMTEYSPYLFSNLIQRSIDSIDRMSNFTAEEYHVMIPFGDDFGFVNGRKDFAKLDELYDALKVYSDSIGYETHIKYDSLENYLQDIKQLDLDYGLYKGDFLPFYESTPSWDWNDFWTGFYSTRIHLKSYERHVFRKLQSIKTLFAIKAAEEGSIPDDIQPLITEAQRKWAILSHHDAITGTHSYNSEEDYYKILDDSLNLLTLAYARISQLGETISPEQLSIMEGFIEALQPENSMLNIFTVVNPTAYAREEVYNFTVPKDQGPFTIINLDGEDQDSINPDSYVVDLEEISTYSHIMSKSRKVFLKVKIPAFGSLNLYKVNCGLSQAECESLGVNMASYVNYEPISSEYEMENDYIQLRFDSSGDLKEYYDKDNGLTQEIDEEIFYFRTDGYTRSGIYLYNPREERSYFKVIWKQMRIYEIPGLKTIYQVSGRDTETKILRTFSLNHNGHEQSQRQFFHQIDAFTDDYIEINYRISFKPFGENSEFRSYIDDSMKLIERPIFDINSPLKRETASELLGFYTFPSVNGGMLEETIEGSGQQVFISWANSNSLGATLSGPKEVSFVIFRNLYNNDQKGVPEDLVESRSSNLPMIFRIDVEDAALNRNFANFAINEALVTFELEWSTQEIAFLPKSSTLFGDLFYHYGTDGNYYETYPTTVDVIEIQPIEEQGQIVLKLLARNRFDTIILIDQNSLGHFDQISKFETIDHEGTPDESQTGYKHDANRIVLSDIRYDLNTFDFAVPDITVPDQHSQVRLDPFEMSEFVIKKSS</sequence>
<dbReference type="EMBL" id="CAMPGE010019368">
    <property type="protein sequence ID" value="CAI2377711.1"/>
    <property type="molecule type" value="Genomic_DNA"/>
</dbReference>
<dbReference type="GO" id="GO:0046872">
    <property type="term" value="F:metal ion binding"/>
    <property type="evidence" value="ECO:0007669"/>
    <property type="project" value="UniProtKB-KW"/>
</dbReference>
<evidence type="ECO:0000313" key="9">
    <source>
        <dbReference type="EMBL" id="CAI2377711.1"/>
    </source>
</evidence>
<keyword evidence="7" id="KW-0732">Signal</keyword>
<keyword evidence="4" id="KW-0378">Hydrolase</keyword>
<dbReference type="InterPro" id="IPR000602">
    <property type="entry name" value="Glyco_hydro_38_N"/>
</dbReference>
<dbReference type="Gene3D" id="2.70.98.30">
    <property type="entry name" value="Golgi alpha-mannosidase II, domain 4"/>
    <property type="match status" value="1"/>
</dbReference>
<dbReference type="GO" id="GO:0004559">
    <property type="term" value="F:alpha-mannosidase activity"/>
    <property type="evidence" value="ECO:0007669"/>
    <property type="project" value="InterPro"/>
</dbReference>
<dbReference type="Gene3D" id="3.20.110.10">
    <property type="entry name" value="Glycoside hydrolase 38, N terminal domain"/>
    <property type="match status" value="1"/>
</dbReference>
<dbReference type="PANTHER" id="PTHR11607">
    <property type="entry name" value="ALPHA-MANNOSIDASE"/>
    <property type="match status" value="1"/>
</dbReference>
<evidence type="ECO:0000256" key="6">
    <source>
        <dbReference type="ARBA" id="ARBA00023295"/>
    </source>
</evidence>
<comment type="cofactor">
    <cofactor evidence="1">
        <name>Zn(2+)</name>
        <dbReference type="ChEBI" id="CHEBI:29105"/>
    </cofactor>
</comment>